<proteinExistence type="predicted"/>
<protein>
    <submittedName>
        <fullName evidence="1">Uncharacterized protein</fullName>
    </submittedName>
</protein>
<name>A0ABU2SBG8_9ACTN</name>
<sequence length="217" mass="23422">MSAVRAGTLEGLRPARLRSLRSACAELAEREDTEFAATLLGNTATHEGRSPEQLRRWAEAAAAFGTELAGQETGELPAGARIVERPDGLADDRLLLARYRSRPQPAVELYTDTLALAEELTGLLGWRGWFPAGAVRSAAVAHEAAHHRLHDPAVKRRLRRRLDHPVLSLGRHRLLGHVAGADEIAAHAFTRTALGLGRSPLLLTAALARAVGALREN</sequence>
<accession>A0ABU2SBG8</accession>
<dbReference type="RefSeq" id="WP_311620435.1">
    <property type="nucleotide sequence ID" value="NZ_JAVREV010000018.1"/>
</dbReference>
<evidence type="ECO:0000313" key="1">
    <source>
        <dbReference type="EMBL" id="MDT0446278.1"/>
    </source>
</evidence>
<reference evidence="2" key="1">
    <citation type="submission" date="2023-07" db="EMBL/GenBank/DDBJ databases">
        <title>30 novel species of actinomycetes from the DSMZ collection.</title>
        <authorList>
            <person name="Nouioui I."/>
        </authorList>
    </citation>
    <scope>NUCLEOTIDE SEQUENCE [LARGE SCALE GENOMIC DNA]</scope>
    <source>
        <strain evidence="2">DSM 41886</strain>
    </source>
</reference>
<dbReference type="Proteomes" id="UP001183615">
    <property type="component" value="Unassembled WGS sequence"/>
</dbReference>
<gene>
    <name evidence="1" type="ORF">RM779_27325</name>
</gene>
<comment type="caution">
    <text evidence="1">The sequence shown here is derived from an EMBL/GenBank/DDBJ whole genome shotgun (WGS) entry which is preliminary data.</text>
</comment>
<organism evidence="1 2">
    <name type="scientific">Streptomyces johnsoniae</name>
    <dbReference type="NCBI Taxonomy" id="3075532"/>
    <lineage>
        <taxon>Bacteria</taxon>
        <taxon>Bacillati</taxon>
        <taxon>Actinomycetota</taxon>
        <taxon>Actinomycetes</taxon>
        <taxon>Kitasatosporales</taxon>
        <taxon>Streptomycetaceae</taxon>
        <taxon>Streptomyces</taxon>
    </lineage>
</organism>
<dbReference type="EMBL" id="JAVREV010000018">
    <property type="protein sequence ID" value="MDT0446278.1"/>
    <property type="molecule type" value="Genomic_DNA"/>
</dbReference>
<evidence type="ECO:0000313" key="2">
    <source>
        <dbReference type="Proteomes" id="UP001183615"/>
    </source>
</evidence>
<keyword evidence="2" id="KW-1185">Reference proteome</keyword>